<evidence type="ECO:0008006" key="4">
    <source>
        <dbReference type="Google" id="ProtNLM"/>
    </source>
</evidence>
<keyword evidence="1" id="KW-0472">Membrane</keyword>
<accession>A0A396HAW5</accession>
<keyword evidence="1" id="KW-1133">Transmembrane helix</keyword>
<evidence type="ECO:0000313" key="2">
    <source>
        <dbReference type="EMBL" id="RHN48077.1"/>
    </source>
</evidence>
<reference evidence="3" key="1">
    <citation type="journal article" date="2018" name="Nat. Plants">
        <title>Whole-genome landscape of Medicago truncatula symbiotic genes.</title>
        <authorList>
            <person name="Pecrix Y."/>
            <person name="Staton S.E."/>
            <person name="Sallet E."/>
            <person name="Lelandais-Briere C."/>
            <person name="Moreau S."/>
            <person name="Carrere S."/>
            <person name="Blein T."/>
            <person name="Jardinaud M.F."/>
            <person name="Latrasse D."/>
            <person name="Zouine M."/>
            <person name="Zahm M."/>
            <person name="Kreplak J."/>
            <person name="Mayjonade B."/>
            <person name="Satge C."/>
            <person name="Perez M."/>
            <person name="Cauet S."/>
            <person name="Marande W."/>
            <person name="Chantry-Darmon C."/>
            <person name="Lopez-Roques C."/>
            <person name="Bouchez O."/>
            <person name="Berard A."/>
            <person name="Debelle F."/>
            <person name="Munos S."/>
            <person name="Bendahmane A."/>
            <person name="Berges H."/>
            <person name="Niebel A."/>
            <person name="Buitink J."/>
            <person name="Frugier F."/>
            <person name="Benhamed M."/>
            <person name="Crespi M."/>
            <person name="Gouzy J."/>
            <person name="Gamas P."/>
        </authorList>
    </citation>
    <scope>NUCLEOTIDE SEQUENCE [LARGE SCALE GENOMIC DNA]</scope>
    <source>
        <strain evidence="3">cv. Jemalong A17</strain>
    </source>
</reference>
<protein>
    <recommendedName>
        <fullName evidence="4">Transmembrane protein</fullName>
    </recommendedName>
</protein>
<comment type="caution">
    <text evidence="2">The sequence shown here is derived from an EMBL/GenBank/DDBJ whole genome shotgun (WGS) entry which is preliminary data.</text>
</comment>
<evidence type="ECO:0000256" key="1">
    <source>
        <dbReference type="SAM" id="Phobius"/>
    </source>
</evidence>
<name>A0A396HAW5_MEDTR</name>
<gene>
    <name evidence="2" type="ORF">MtrunA17_Chr7g0259861</name>
</gene>
<dbReference type="AlphaFoldDB" id="A0A396HAW5"/>
<sequence>MSSGEKLRLYEKFKCSSCWGIYFYISCISFCFSLTKHCYVSVH</sequence>
<organism evidence="2 3">
    <name type="scientific">Medicago truncatula</name>
    <name type="common">Barrel medic</name>
    <name type="synonym">Medicago tribuloides</name>
    <dbReference type="NCBI Taxonomy" id="3880"/>
    <lineage>
        <taxon>Eukaryota</taxon>
        <taxon>Viridiplantae</taxon>
        <taxon>Streptophyta</taxon>
        <taxon>Embryophyta</taxon>
        <taxon>Tracheophyta</taxon>
        <taxon>Spermatophyta</taxon>
        <taxon>Magnoliopsida</taxon>
        <taxon>eudicotyledons</taxon>
        <taxon>Gunneridae</taxon>
        <taxon>Pentapetalae</taxon>
        <taxon>rosids</taxon>
        <taxon>fabids</taxon>
        <taxon>Fabales</taxon>
        <taxon>Fabaceae</taxon>
        <taxon>Papilionoideae</taxon>
        <taxon>50 kb inversion clade</taxon>
        <taxon>NPAAA clade</taxon>
        <taxon>Hologalegina</taxon>
        <taxon>IRL clade</taxon>
        <taxon>Trifolieae</taxon>
        <taxon>Medicago</taxon>
    </lineage>
</organism>
<feature type="transmembrane region" description="Helical" evidence="1">
    <location>
        <begin position="21"/>
        <end position="42"/>
    </location>
</feature>
<keyword evidence="1" id="KW-0812">Transmembrane</keyword>
<dbReference type="Gramene" id="rna42751">
    <property type="protein sequence ID" value="RHN48077.1"/>
    <property type="gene ID" value="gene42751"/>
</dbReference>
<proteinExistence type="predicted"/>
<evidence type="ECO:0000313" key="3">
    <source>
        <dbReference type="Proteomes" id="UP000265566"/>
    </source>
</evidence>
<dbReference type="EMBL" id="PSQE01000007">
    <property type="protein sequence ID" value="RHN48077.1"/>
    <property type="molecule type" value="Genomic_DNA"/>
</dbReference>
<dbReference type="Proteomes" id="UP000265566">
    <property type="component" value="Chromosome 7"/>
</dbReference>